<organism evidence="2 3">
    <name type="scientific">Catellatospora aurea</name>
    <dbReference type="NCBI Taxonomy" id="1337874"/>
    <lineage>
        <taxon>Bacteria</taxon>
        <taxon>Bacillati</taxon>
        <taxon>Actinomycetota</taxon>
        <taxon>Actinomycetes</taxon>
        <taxon>Micromonosporales</taxon>
        <taxon>Micromonosporaceae</taxon>
        <taxon>Catellatospora</taxon>
    </lineage>
</organism>
<accession>A0ABW2GZG9</accession>
<dbReference type="Proteomes" id="UP001596392">
    <property type="component" value="Unassembled WGS sequence"/>
</dbReference>
<name>A0ABW2GZG9_9ACTN</name>
<evidence type="ECO:0000313" key="3">
    <source>
        <dbReference type="Proteomes" id="UP001596392"/>
    </source>
</evidence>
<dbReference type="RefSeq" id="WP_376806863.1">
    <property type="nucleotide sequence ID" value="NZ_JBHTAC010000013.1"/>
</dbReference>
<keyword evidence="3" id="KW-1185">Reference proteome</keyword>
<dbReference type="EMBL" id="JBHTAC010000013">
    <property type="protein sequence ID" value="MFC7243739.1"/>
    <property type="molecule type" value="Genomic_DNA"/>
</dbReference>
<protein>
    <submittedName>
        <fullName evidence="2">Uncharacterized protein</fullName>
    </submittedName>
</protein>
<sequence>MPEVVLAEAYRHHRQQVNLALRRPGMYGRDEAGPRLLMEALAVVDNRLADWTAECDGLRSRGAFTATGVAGAFVALVPEQVRQTAAAAVYAQIAHRLGWLDLDHALPAESYHRLAAEVQDWTGQDRTLAEVVDAFGPPSLWIGGSNRLYPKSLCYTTATGEDLVCFHLDGAAIPQQGEQEQHSVDGEPALLAVGHRPGRFLDSFSFTPQGRRRQPADEPCDSTPPRI</sequence>
<feature type="region of interest" description="Disordered" evidence="1">
    <location>
        <begin position="204"/>
        <end position="227"/>
    </location>
</feature>
<evidence type="ECO:0000313" key="2">
    <source>
        <dbReference type="EMBL" id="MFC7243739.1"/>
    </source>
</evidence>
<proteinExistence type="predicted"/>
<gene>
    <name evidence="2" type="ORF">ACFQO7_14790</name>
</gene>
<comment type="caution">
    <text evidence="2">The sequence shown here is derived from an EMBL/GenBank/DDBJ whole genome shotgun (WGS) entry which is preliminary data.</text>
</comment>
<reference evidence="3" key="1">
    <citation type="journal article" date="2019" name="Int. J. Syst. Evol. Microbiol.">
        <title>The Global Catalogue of Microorganisms (GCM) 10K type strain sequencing project: providing services to taxonomists for standard genome sequencing and annotation.</title>
        <authorList>
            <consortium name="The Broad Institute Genomics Platform"/>
            <consortium name="The Broad Institute Genome Sequencing Center for Infectious Disease"/>
            <person name="Wu L."/>
            <person name="Ma J."/>
        </authorList>
    </citation>
    <scope>NUCLEOTIDE SEQUENCE [LARGE SCALE GENOMIC DNA]</scope>
    <source>
        <strain evidence="3">CGMCC 1.9106</strain>
    </source>
</reference>
<evidence type="ECO:0000256" key="1">
    <source>
        <dbReference type="SAM" id="MobiDB-lite"/>
    </source>
</evidence>